<accession>A0AAF1BM03</accession>
<evidence type="ECO:0000256" key="1">
    <source>
        <dbReference type="ARBA" id="ARBA00022664"/>
    </source>
</evidence>
<feature type="region of interest" description="Disordered" evidence="6">
    <location>
        <begin position="126"/>
        <end position="335"/>
    </location>
</feature>
<evidence type="ECO:0000256" key="5">
    <source>
        <dbReference type="PROSITE-ProRule" id="PRU00176"/>
    </source>
</evidence>
<evidence type="ECO:0000256" key="2">
    <source>
        <dbReference type="ARBA" id="ARBA00022723"/>
    </source>
</evidence>
<feature type="compositionally biased region" description="Basic residues" evidence="6">
    <location>
        <begin position="145"/>
        <end position="177"/>
    </location>
</feature>
<feature type="compositionally biased region" description="Pro residues" evidence="6">
    <location>
        <begin position="604"/>
        <end position="613"/>
    </location>
</feature>
<dbReference type="Gene3D" id="4.10.60.10">
    <property type="entry name" value="Zinc finger, CCHC-type"/>
    <property type="match status" value="2"/>
</dbReference>
<dbReference type="GO" id="GO:0000398">
    <property type="term" value="P:mRNA splicing, via spliceosome"/>
    <property type="evidence" value="ECO:0007669"/>
    <property type="project" value="TreeGrafter"/>
</dbReference>
<dbReference type="InterPro" id="IPR006767">
    <property type="entry name" value="Cwf19-like_C_dom-2"/>
</dbReference>
<evidence type="ECO:0000259" key="7">
    <source>
        <dbReference type="PROSITE" id="PS50102"/>
    </source>
</evidence>
<dbReference type="GO" id="GO:0008270">
    <property type="term" value="F:zinc ion binding"/>
    <property type="evidence" value="ECO:0007669"/>
    <property type="project" value="UniProtKB-KW"/>
</dbReference>
<dbReference type="Gene3D" id="3.30.428.10">
    <property type="entry name" value="HIT-like"/>
    <property type="match status" value="1"/>
</dbReference>
<dbReference type="InterPro" id="IPR036875">
    <property type="entry name" value="Znf_CCHC_sf"/>
</dbReference>
<evidence type="ECO:0000313" key="9">
    <source>
        <dbReference type="Proteomes" id="UP000827549"/>
    </source>
</evidence>
<proteinExistence type="predicted"/>
<dbReference type="InterPro" id="IPR025829">
    <property type="entry name" value="Zn_knuckle_CX2CX3GHX4C"/>
</dbReference>
<dbReference type="Pfam" id="PF04676">
    <property type="entry name" value="CwfJ_C_2"/>
    <property type="match status" value="1"/>
</dbReference>
<dbReference type="InterPro" id="IPR035979">
    <property type="entry name" value="RBD_domain_sf"/>
</dbReference>
<dbReference type="GO" id="GO:0061632">
    <property type="term" value="F:RNA lariat debranching enzyme activator activity"/>
    <property type="evidence" value="ECO:0007669"/>
    <property type="project" value="TreeGrafter"/>
</dbReference>
<dbReference type="SMART" id="SM00360">
    <property type="entry name" value="RRM"/>
    <property type="match status" value="1"/>
</dbReference>
<sequence length="976" mass="104775">MAQRGRSTSPKPLTPSPRRGDGDVSMSPPRNGNGPDRGVASGNGASNFRVIVVSGLSKNVHTGHLEEIFGEYGKVTGLDLPVFKVSGLNRGKAAIEFERPASAEEAVRCMDGGILDGSALKVQISEHPLPAPRPPTPPPRARSPAPRRRSRSFSRSPSPRRRSPSPRRRSPSPRRRGGGGGYSSYRPPRSPSPRRRAPSPRGGGFRDRPPPAYGPGARGGGGYGGGPRGGPSGPGGGGGRFRSRSRSPGRFRGGPSGPRGPPRRSPDYVRGGRNRSRSPARRNISRSRSRSPVRRRRSRSGTRSRSPSPRRSRSRSIPPRRGDVSPNKRGRDRSIVEEAETNILRHSRSLAIGAPLSALSTLVQKVTAINSKHGPFDACLIAGDLFKEDSDGSELDGVSWKHAFPKSVEDKLASTPELAPNLVFIGKTGVFTTAQGLKVAVVGGAFDEAAFDADDNTDPNSPFITKTSIATLLANPIISPEEQTSSLEAAKEQASALPSAFHGVDVLLTTSPPPSLSLLSPSFPGLGFQLAPPAPPLLEVVKKTRPRYLLWADGPGFWEREPWGWTGPNGKEERWTRAIKLGALGAPAASGKPARWFYATTLPPQTPTTPLPTRPTNATPNPLTISSSSSGKRAAPEHEEAGQAKKARGDGPPPEDYLCKICQVPGHWIKDCPQKAAQDPSKPPAGYVCNICKSADHFIRECPQREAERQRGSKPPPAGYVCRACGAEGTHFIRDCPVVKERDQERSRKKELGPEECWFCLSNPKVTKHLIVAIGAETYVTLPKGQLIPTAGEKPLVPGGGHVLIIPIAHHPTLLSIPAADAMNIVSELESYKSALRACYAKYGAVPVVFEVGRLAGKGGHAHVQIVPVPKELADKVADGFIKAGEASGLDWEAEPERALARVGPTGNYFKVECPDGRKLVHLLKGNFDLQFGRLVLSGLLGLHHRINWKDTVLSQAEEKEDAVKFKKALQPFLPQ</sequence>
<evidence type="ECO:0000256" key="6">
    <source>
        <dbReference type="SAM" id="MobiDB-lite"/>
    </source>
</evidence>
<dbReference type="InterPro" id="IPR001878">
    <property type="entry name" value="Znf_CCHC"/>
</dbReference>
<feature type="compositionally biased region" description="Low complexity" evidence="6">
    <location>
        <begin position="614"/>
        <end position="624"/>
    </location>
</feature>
<keyword evidence="5" id="KW-0694">RNA-binding</keyword>
<feature type="compositionally biased region" description="Basic residues" evidence="6">
    <location>
        <begin position="272"/>
        <end position="314"/>
    </location>
</feature>
<dbReference type="InterPro" id="IPR000504">
    <property type="entry name" value="RRM_dom"/>
</dbReference>
<dbReference type="SMART" id="SM00343">
    <property type="entry name" value="ZnF_C2HC"/>
    <property type="match status" value="3"/>
</dbReference>
<feature type="domain" description="RRM" evidence="7">
    <location>
        <begin position="49"/>
        <end position="127"/>
    </location>
</feature>
<name>A0AAF1BM03_9TREE</name>
<reference evidence="8" key="1">
    <citation type="submission" date="2023-10" db="EMBL/GenBank/DDBJ databases">
        <authorList>
            <person name="Noh H."/>
        </authorList>
    </citation>
    <scope>NUCLEOTIDE SEQUENCE</scope>
    <source>
        <strain evidence="8">DUCC4014</strain>
    </source>
</reference>
<keyword evidence="1" id="KW-0507">mRNA processing</keyword>
<gene>
    <name evidence="8" type="primary">mug161</name>
    <name evidence="8" type="ORF">LOC62_07G009203</name>
</gene>
<keyword evidence="9" id="KW-1185">Reference proteome</keyword>
<feature type="compositionally biased region" description="Polar residues" evidence="6">
    <location>
        <begin position="1"/>
        <end position="11"/>
    </location>
</feature>
<dbReference type="Pfam" id="PF13696">
    <property type="entry name" value="zf-CCHC_2"/>
    <property type="match status" value="3"/>
</dbReference>
<organism evidence="8 9">
    <name type="scientific">Vanrija pseudolonga</name>
    <dbReference type="NCBI Taxonomy" id="143232"/>
    <lineage>
        <taxon>Eukaryota</taxon>
        <taxon>Fungi</taxon>
        <taxon>Dikarya</taxon>
        <taxon>Basidiomycota</taxon>
        <taxon>Agaricomycotina</taxon>
        <taxon>Tremellomycetes</taxon>
        <taxon>Trichosporonales</taxon>
        <taxon>Trichosporonaceae</taxon>
        <taxon>Vanrija</taxon>
    </lineage>
</organism>
<keyword evidence="3" id="KW-0863">Zinc-finger</keyword>
<evidence type="ECO:0000256" key="3">
    <source>
        <dbReference type="ARBA" id="ARBA00022771"/>
    </source>
</evidence>
<dbReference type="Proteomes" id="UP000827549">
    <property type="component" value="Chromosome 7"/>
</dbReference>
<feature type="compositionally biased region" description="Pro residues" evidence="6">
    <location>
        <begin position="129"/>
        <end position="141"/>
    </location>
</feature>
<feature type="compositionally biased region" description="Basic and acidic residues" evidence="6">
    <location>
        <begin position="634"/>
        <end position="649"/>
    </location>
</feature>
<dbReference type="RefSeq" id="XP_062631733.1">
    <property type="nucleotide sequence ID" value="XM_062775749.1"/>
</dbReference>
<dbReference type="EMBL" id="CP086720">
    <property type="protein sequence ID" value="WOO85707.1"/>
    <property type="molecule type" value="Genomic_DNA"/>
</dbReference>
<dbReference type="InterPro" id="IPR006768">
    <property type="entry name" value="Cwf19-like_C_dom-1"/>
</dbReference>
<dbReference type="GeneID" id="87812366"/>
<dbReference type="SUPFAM" id="SSF57756">
    <property type="entry name" value="Retrovirus zinc finger-like domains"/>
    <property type="match status" value="1"/>
</dbReference>
<keyword evidence="4" id="KW-0862">Zinc</keyword>
<dbReference type="GO" id="GO:0071014">
    <property type="term" value="C:post-mRNA release spliceosomal complex"/>
    <property type="evidence" value="ECO:0007669"/>
    <property type="project" value="TreeGrafter"/>
</dbReference>
<dbReference type="Pfam" id="PF04677">
    <property type="entry name" value="CwfJ_C_1"/>
    <property type="match status" value="1"/>
</dbReference>
<dbReference type="SUPFAM" id="SSF54197">
    <property type="entry name" value="HIT-like"/>
    <property type="match status" value="1"/>
</dbReference>
<keyword evidence="2" id="KW-0479">Metal-binding</keyword>
<feature type="region of interest" description="Disordered" evidence="6">
    <location>
        <begin position="1"/>
        <end position="43"/>
    </location>
</feature>
<dbReference type="AlphaFoldDB" id="A0AAF1BM03"/>
<dbReference type="GO" id="GO:0003723">
    <property type="term" value="F:RNA binding"/>
    <property type="evidence" value="ECO:0007669"/>
    <property type="project" value="UniProtKB-UniRule"/>
</dbReference>
<dbReference type="InterPro" id="IPR040194">
    <property type="entry name" value="Cwf19-like"/>
</dbReference>
<dbReference type="Pfam" id="PF00076">
    <property type="entry name" value="RRM_1"/>
    <property type="match status" value="1"/>
</dbReference>
<feature type="compositionally biased region" description="Gly residues" evidence="6">
    <location>
        <begin position="216"/>
        <end position="240"/>
    </location>
</feature>
<dbReference type="PROSITE" id="PS50102">
    <property type="entry name" value="RRM"/>
    <property type="match status" value="1"/>
</dbReference>
<dbReference type="PANTHER" id="PTHR12072:SF4">
    <property type="entry name" value="CWF19-LIKE PROTEIN 1"/>
    <property type="match status" value="1"/>
</dbReference>
<evidence type="ECO:0000313" key="8">
    <source>
        <dbReference type="EMBL" id="WOO85707.1"/>
    </source>
</evidence>
<dbReference type="Gene3D" id="3.30.70.330">
    <property type="match status" value="1"/>
</dbReference>
<dbReference type="PANTHER" id="PTHR12072">
    <property type="entry name" value="CWF19, CELL CYCLE CONTROL PROTEIN"/>
    <property type="match status" value="1"/>
</dbReference>
<dbReference type="SUPFAM" id="SSF54928">
    <property type="entry name" value="RNA-binding domain, RBD"/>
    <property type="match status" value="1"/>
</dbReference>
<protein>
    <submittedName>
        <fullName evidence="8">CWF19-like protein</fullName>
    </submittedName>
</protein>
<evidence type="ECO:0000256" key="4">
    <source>
        <dbReference type="ARBA" id="ARBA00022833"/>
    </source>
</evidence>
<dbReference type="InterPro" id="IPR012677">
    <property type="entry name" value="Nucleotide-bd_a/b_plait_sf"/>
</dbReference>
<feature type="region of interest" description="Disordered" evidence="6">
    <location>
        <begin position="603"/>
        <end position="653"/>
    </location>
</feature>
<dbReference type="InterPro" id="IPR036265">
    <property type="entry name" value="HIT-like_sf"/>
</dbReference>